<dbReference type="AlphaFoldDB" id="A0AAW9SDS5"/>
<dbReference type="GO" id="GO:0017004">
    <property type="term" value="P:cytochrome complex assembly"/>
    <property type="evidence" value="ECO:0007669"/>
    <property type="project" value="UniProtKB-KW"/>
</dbReference>
<name>A0AAW9SDS5_9RHOB</name>
<keyword evidence="2" id="KW-0472">Membrane</keyword>
<dbReference type="InterPro" id="IPR017560">
    <property type="entry name" value="Cyt_c_biogenesis_CcmI"/>
</dbReference>
<evidence type="ECO:0000313" key="4">
    <source>
        <dbReference type="Proteomes" id="UP001428774"/>
    </source>
</evidence>
<accession>A0AAW9SDS5</accession>
<organism evidence="3 4">
    <name type="scientific">Ponticoccus litoralis</name>
    <dbReference type="NCBI Taxonomy" id="422297"/>
    <lineage>
        <taxon>Bacteria</taxon>
        <taxon>Pseudomonadati</taxon>
        <taxon>Pseudomonadota</taxon>
        <taxon>Alphaproteobacteria</taxon>
        <taxon>Rhodobacterales</taxon>
        <taxon>Roseobacteraceae</taxon>
        <taxon>Ponticoccus</taxon>
    </lineage>
</organism>
<reference evidence="3 4" key="1">
    <citation type="submission" date="2024-05" db="EMBL/GenBank/DDBJ databases">
        <title>Genome sequence of Ponticoccus litoralis KCCM 90028.</title>
        <authorList>
            <person name="Kim J.M."/>
            <person name="Lee J.K."/>
            <person name="Choi B.J."/>
            <person name="Bayburt H."/>
            <person name="Baek J.H."/>
            <person name="Jeon C.O."/>
        </authorList>
    </citation>
    <scope>NUCLEOTIDE SEQUENCE [LARGE SCALE GENOMIC DNA]</scope>
    <source>
        <strain evidence="3 4">KCCM 90028</strain>
    </source>
</reference>
<evidence type="ECO:0000256" key="2">
    <source>
        <dbReference type="SAM" id="Phobius"/>
    </source>
</evidence>
<gene>
    <name evidence="3" type="primary">ccmI</name>
    <name evidence="3" type="ORF">ABFB10_15550</name>
</gene>
<feature type="transmembrane region" description="Helical" evidence="2">
    <location>
        <begin position="95"/>
        <end position="115"/>
    </location>
</feature>
<comment type="caution">
    <text evidence="3">The sequence shown here is derived from an EMBL/GenBank/DDBJ whole genome shotgun (WGS) entry which is preliminary data.</text>
</comment>
<dbReference type="InterPro" id="IPR011990">
    <property type="entry name" value="TPR-like_helical_dom_sf"/>
</dbReference>
<evidence type="ECO:0000313" key="3">
    <source>
        <dbReference type="EMBL" id="MEN9062204.1"/>
    </source>
</evidence>
<dbReference type="EMBL" id="JBDNCH010000002">
    <property type="protein sequence ID" value="MEN9062204.1"/>
    <property type="molecule type" value="Genomic_DNA"/>
</dbReference>
<keyword evidence="4" id="KW-1185">Reference proteome</keyword>
<sequence length="410" mass="43568">MLFWIVTGAVALVLTVALVAALLRGHRETGPAEAFDLQVYRDQLREVEADAASGKVPPEEAERLKTEISRRLLAADAKARGTAAETGQPQGAARVMAVIVALVLVGGGFGLYTYLGVPGYPDRPLQLRMEQAEALLQDRTAQAEAEARQPATAPLDVPEDYAALVEKLRAAVSERPDDLQGHMLLTRHEAALGNARAAYTAQQQVIRLKGEEAEAQDFTDLADLMIIAAGGYVSPEAQKVLEQALSRDPDNGVARFYGGLMMAQTGRPDLGFQMWNRLLRESAAEDPRVAPIRAQITDMAARAGVTNFSLPEAPAPLRGPSAADIDNAADLSDEDRSAMIRGMVDGLLERLATEGGSPQEWARAISALGVLGEADRAGAIWTEGKTVFAGNQEALAALRDAAVSAGLASE</sequence>
<keyword evidence="2" id="KW-0812">Transmembrane</keyword>
<keyword evidence="1" id="KW-0201">Cytochrome c-type biogenesis</keyword>
<dbReference type="Gene3D" id="1.25.40.10">
    <property type="entry name" value="Tetratricopeptide repeat domain"/>
    <property type="match status" value="1"/>
</dbReference>
<dbReference type="NCBIfam" id="TIGR03142">
    <property type="entry name" value="cytochro_ccmI"/>
    <property type="match status" value="1"/>
</dbReference>
<evidence type="ECO:0000256" key="1">
    <source>
        <dbReference type="ARBA" id="ARBA00022748"/>
    </source>
</evidence>
<protein>
    <submittedName>
        <fullName evidence="3">C-type cytochrome biogenesis protein CcmI</fullName>
    </submittedName>
</protein>
<dbReference type="Proteomes" id="UP001428774">
    <property type="component" value="Unassembled WGS sequence"/>
</dbReference>
<dbReference type="RefSeq" id="WP_347167201.1">
    <property type="nucleotide sequence ID" value="NZ_JBDNCH010000002.1"/>
</dbReference>
<proteinExistence type="predicted"/>
<keyword evidence="2" id="KW-1133">Transmembrane helix</keyword>
<dbReference type="SUPFAM" id="SSF48452">
    <property type="entry name" value="TPR-like"/>
    <property type="match status" value="1"/>
</dbReference>